<organism evidence="2">
    <name type="scientific">marine sediment metagenome</name>
    <dbReference type="NCBI Taxonomy" id="412755"/>
    <lineage>
        <taxon>unclassified sequences</taxon>
        <taxon>metagenomes</taxon>
        <taxon>ecological metagenomes</taxon>
    </lineage>
</organism>
<feature type="region of interest" description="Disordered" evidence="1">
    <location>
        <begin position="1"/>
        <end position="22"/>
    </location>
</feature>
<accession>A0A0F9RUX7</accession>
<gene>
    <name evidence="2" type="ORF">LCGC14_0929790</name>
</gene>
<name>A0A0F9RUX7_9ZZZZ</name>
<dbReference type="SUPFAM" id="SSF49899">
    <property type="entry name" value="Concanavalin A-like lectins/glucanases"/>
    <property type="match status" value="1"/>
</dbReference>
<proteinExistence type="predicted"/>
<dbReference type="InterPro" id="IPR013320">
    <property type="entry name" value="ConA-like_dom_sf"/>
</dbReference>
<reference evidence="2" key="1">
    <citation type="journal article" date="2015" name="Nature">
        <title>Complex archaea that bridge the gap between prokaryotes and eukaryotes.</title>
        <authorList>
            <person name="Spang A."/>
            <person name="Saw J.H."/>
            <person name="Jorgensen S.L."/>
            <person name="Zaremba-Niedzwiedzka K."/>
            <person name="Martijn J."/>
            <person name="Lind A.E."/>
            <person name="van Eijk R."/>
            <person name="Schleper C."/>
            <person name="Guy L."/>
            <person name="Ettema T.J."/>
        </authorList>
    </citation>
    <scope>NUCLEOTIDE SEQUENCE</scope>
</reference>
<evidence type="ECO:0000313" key="2">
    <source>
        <dbReference type="EMBL" id="KKN21008.1"/>
    </source>
</evidence>
<dbReference type="EMBL" id="LAZR01003188">
    <property type="protein sequence ID" value="KKN21008.1"/>
    <property type="molecule type" value="Genomic_DNA"/>
</dbReference>
<comment type="caution">
    <text evidence="2">The sequence shown here is derived from an EMBL/GenBank/DDBJ whole genome shotgun (WGS) entry which is preliminary data.</text>
</comment>
<evidence type="ECO:0000256" key="1">
    <source>
        <dbReference type="SAM" id="MobiDB-lite"/>
    </source>
</evidence>
<protein>
    <submittedName>
        <fullName evidence="2">Uncharacterized protein</fullName>
    </submittedName>
</protein>
<sequence length="281" mass="29694">MVMQRSGMVQKGPFGRVPSEASAAGDQKKNEFVAALLNILGDCRFLWLPKSSETTTSTDLTKNAATITYDATFAGKYSRVGSGLFATLDGTADEGDIPDSALYTFGDSTNDEPMFVIALVEPTDTTPTAATTIISKWNKDTDAELREWRFYLSATNGYPTLELLDETNNGFIGRQDQTALSSGKHLICGTYSGSGISSGVNIFVDAVDLDDADSESGSYTAMNDTAAVVSLGHTLSAASSPVAEEFWAGGFGLVAVGGGALSAEDMWAIKELCNGFFDLSI</sequence>
<dbReference type="Gene3D" id="2.60.120.200">
    <property type="match status" value="1"/>
</dbReference>
<dbReference type="AlphaFoldDB" id="A0A0F9RUX7"/>